<dbReference type="PANTHER" id="PTHR38248:SF2">
    <property type="entry name" value="FUNK1 11"/>
    <property type="match status" value="1"/>
</dbReference>
<dbReference type="AlphaFoldDB" id="A0A9P3GA26"/>
<dbReference type="PANTHER" id="PTHR38248">
    <property type="entry name" value="FUNK1 6"/>
    <property type="match status" value="1"/>
</dbReference>
<protein>
    <recommendedName>
        <fullName evidence="2">Fungal-type protein kinase domain-containing protein</fullName>
    </recommendedName>
</protein>
<dbReference type="PROSITE" id="PS00109">
    <property type="entry name" value="PROTEIN_KINASE_TYR"/>
    <property type="match status" value="1"/>
</dbReference>
<evidence type="ECO:0000313" key="4">
    <source>
        <dbReference type="Proteomes" id="UP000703269"/>
    </source>
</evidence>
<reference evidence="3 4" key="1">
    <citation type="submission" date="2021-08" db="EMBL/GenBank/DDBJ databases">
        <title>Draft Genome Sequence of Phanerochaete sordida strain YK-624.</title>
        <authorList>
            <person name="Mori T."/>
            <person name="Dohra H."/>
            <person name="Suzuki T."/>
            <person name="Kawagishi H."/>
            <person name="Hirai H."/>
        </authorList>
    </citation>
    <scope>NUCLEOTIDE SEQUENCE [LARGE SCALE GENOMIC DNA]</scope>
    <source>
        <strain evidence="3 4">YK-624</strain>
    </source>
</reference>
<dbReference type="OrthoDB" id="2803809at2759"/>
<dbReference type="EMBL" id="BPQB01000024">
    <property type="protein sequence ID" value="GJE92002.1"/>
    <property type="molecule type" value="Genomic_DNA"/>
</dbReference>
<dbReference type="Proteomes" id="UP000703269">
    <property type="component" value="Unassembled WGS sequence"/>
</dbReference>
<accession>A0A9P3GA26</accession>
<comment type="caution">
    <text evidence="3">The sequence shown here is derived from an EMBL/GenBank/DDBJ whole genome shotgun (WGS) entry which is preliminary data.</text>
</comment>
<name>A0A9P3GA26_9APHY</name>
<dbReference type="InterPro" id="IPR008266">
    <property type="entry name" value="Tyr_kinase_AS"/>
</dbReference>
<feature type="region of interest" description="Disordered" evidence="1">
    <location>
        <begin position="139"/>
        <end position="173"/>
    </location>
</feature>
<feature type="domain" description="Fungal-type protein kinase" evidence="2">
    <location>
        <begin position="246"/>
        <end position="611"/>
    </location>
</feature>
<proteinExistence type="predicted"/>
<dbReference type="InterPro" id="IPR040976">
    <property type="entry name" value="Pkinase_fungal"/>
</dbReference>
<dbReference type="Pfam" id="PF17667">
    <property type="entry name" value="Pkinase_fungal"/>
    <property type="match status" value="1"/>
</dbReference>
<dbReference type="Gene3D" id="1.10.510.10">
    <property type="entry name" value="Transferase(Phosphotransferase) domain 1"/>
    <property type="match status" value="1"/>
</dbReference>
<gene>
    <name evidence="3" type="ORF">PsYK624_081550</name>
</gene>
<feature type="region of interest" description="Disordered" evidence="1">
    <location>
        <begin position="739"/>
        <end position="780"/>
    </location>
</feature>
<feature type="compositionally biased region" description="Low complexity" evidence="1">
    <location>
        <begin position="161"/>
        <end position="173"/>
    </location>
</feature>
<evidence type="ECO:0000313" key="3">
    <source>
        <dbReference type="EMBL" id="GJE92002.1"/>
    </source>
</evidence>
<keyword evidence="4" id="KW-1185">Reference proteome</keyword>
<dbReference type="InterPro" id="IPR011009">
    <property type="entry name" value="Kinase-like_dom_sf"/>
</dbReference>
<sequence>MLATTTHFVGFMPPQSFVDTFMRVGGVSATMPQADFGDVWHGTNEEEMGQRVIGGIEKSKICPNIRLFVTKMKKPKRYSNDGIDLVPVLGVRKKPRTQREACNKKRDVVEYCDFATYLMGVDIRTDVEADPFLTREELQLSPSPDSCPAMPTAGPAVGRVGPENGSSEGSGSNPYGITILMGEESSMPSSANGLPRSCAKSLTPRTRAAFDALGKPEVPLVELPTEELYQPTSSSIEQEPTIHIEKRTQRAERSRASLLSHVHAQFLRQHRCHLFHLILFGRYARFLRFDRSGGLVTERFDYVDQPGLLAQFFWFFAHMSDEQRGWDPSVTHPSRKEKDLFVDAVRAWLEEMKAPVTADGQYARVLPDADCTLDESGTFPTWKIRVVNEATGDTTDLIVRRPFAGEMSLVGRATRAYVAFDLRAQRLVFFKDSWRADRNYLRPEFRTLQELEAHDVPHILPVLYGGDVKDSEGRLQGTANRSASAADLPWRVGRHSLPRHTHHRIVQDIVYPLQTARSARELVQAIHDALCALQKTHDALGILHRDISYHNLMITSDGQGVLNDWDHAGPKDRRTPGIGTWKFMSIRLLENPLLTNEIVDDLESIFWVLLYSALEHFGLPDQNKLRVVFESRDLDGHGNLIGGISKKGFLHPSDFKHLEFQDAILKDLVRDAARSWWKYHLVRRGGAGVPDSQKEDVVATFRRVVEPSYWVDLFAAALAKYPQTPQTLELPPGHISAGVSLCPGTKRSRETESGGRSWDGHYGAQHPRKSKRLRLLQQRA</sequence>
<evidence type="ECO:0000256" key="1">
    <source>
        <dbReference type="SAM" id="MobiDB-lite"/>
    </source>
</evidence>
<organism evidence="3 4">
    <name type="scientific">Phanerochaete sordida</name>
    <dbReference type="NCBI Taxonomy" id="48140"/>
    <lineage>
        <taxon>Eukaryota</taxon>
        <taxon>Fungi</taxon>
        <taxon>Dikarya</taxon>
        <taxon>Basidiomycota</taxon>
        <taxon>Agaricomycotina</taxon>
        <taxon>Agaricomycetes</taxon>
        <taxon>Polyporales</taxon>
        <taxon>Phanerochaetaceae</taxon>
        <taxon>Phanerochaete</taxon>
    </lineage>
</organism>
<dbReference type="SUPFAM" id="SSF56112">
    <property type="entry name" value="Protein kinase-like (PK-like)"/>
    <property type="match status" value="1"/>
</dbReference>
<evidence type="ECO:0000259" key="2">
    <source>
        <dbReference type="Pfam" id="PF17667"/>
    </source>
</evidence>
<dbReference type="GO" id="GO:0004672">
    <property type="term" value="F:protein kinase activity"/>
    <property type="evidence" value="ECO:0007669"/>
    <property type="project" value="InterPro"/>
</dbReference>